<evidence type="ECO:0000313" key="1">
    <source>
        <dbReference type="EMBL" id="SIT14099.1"/>
    </source>
</evidence>
<organism evidence="1 2">
    <name type="scientific">Paracoccus saliphilus</name>
    <dbReference type="NCBI Taxonomy" id="405559"/>
    <lineage>
        <taxon>Bacteria</taxon>
        <taxon>Pseudomonadati</taxon>
        <taxon>Pseudomonadota</taxon>
        <taxon>Alphaproteobacteria</taxon>
        <taxon>Rhodobacterales</taxon>
        <taxon>Paracoccaceae</taxon>
        <taxon>Paracoccus</taxon>
    </lineage>
</organism>
<protein>
    <submittedName>
        <fullName evidence="1">Uncharacterized protein</fullName>
    </submittedName>
</protein>
<name>A0AA45W829_9RHOB</name>
<dbReference type="AlphaFoldDB" id="A0AA45W829"/>
<gene>
    <name evidence="1" type="ORF">SAMN05421772_1241</name>
</gene>
<reference evidence="1 2" key="1">
    <citation type="submission" date="2017-01" db="EMBL/GenBank/DDBJ databases">
        <authorList>
            <person name="Varghese N."/>
            <person name="Submissions S."/>
        </authorList>
    </citation>
    <scope>NUCLEOTIDE SEQUENCE [LARGE SCALE GENOMIC DNA]</scope>
    <source>
        <strain evidence="1 2">DSM 18447</strain>
    </source>
</reference>
<sequence length="202" mass="22503">MPNCSSVRFTGRWDCSTMRIISSFSDVGYLIPRRPQAHTVSLAFRGNNGNARLKLVERHGGFGSERRNRPGDIVGADQKHYGINSWHGEYITVDPRQNALSHPIRKEPDTGYGGTDHRDTFRGEPLGQKIRPAHILVHCRTIAVGDGTPNRDHDHLGRTVGQHAGKTYAGGDLLINAIPVKDKARLSRVPVKIGKQVRYDKR</sequence>
<proteinExistence type="predicted"/>
<comment type="caution">
    <text evidence="1">The sequence shown here is derived from an EMBL/GenBank/DDBJ whole genome shotgun (WGS) entry which is preliminary data.</text>
</comment>
<dbReference type="EMBL" id="FTOU01000024">
    <property type="protein sequence ID" value="SIT14099.1"/>
    <property type="molecule type" value="Genomic_DNA"/>
</dbReference>
<evidence type="ECO:0000313" key="2">
    <source>
        <dbReference type="Proteomes" id="UP000186216"/>
    </source>
</evidence>
<dbReference type="Proteomes" id="UP000186216">
    <property type="component" value="Unassembled WGS sequence"/>
</dbReference>
<accession>A0AA45W829</accession>